<comment type="caution">
    <text evidence="1">The sequence shown here is derived from an EMBL/GenBank/DDBJ whole genome shotgun (WGS) entry which is preliminary data.</text>
</comment>
<protein>
    <recommendedName>
        <fullName evidence="3">DUF4488 domain-containing protein</fullName>
    </recommendedName>
</protein>
<dbReference type="EMBL" id="JAPFQN010000009">
    <property type="protein sequence ID" value="MCX2745409.1"/>
    <property type="molecule type" value="Genomic_DNA"/>
</dbReference>
<sequence>MKIIFTFCFLLTLSINTNGQTDSTLKYTFNEENVVASAIDGVWKSKKSGLKITFKKDTTVLAIIPKKHYDFLNNKVIYHAGYMTIENQGGKKINTLFVLTEHHGNPYLIYYKDSRGIPYGNPDSLILFTVTGEEKKDDKLFLWGDRNYEPFVEYMRIE</sequence>
<gene>
    <name evidence="1" type="ORF">OO013_16135</name>
</gene>
<keyword evidence="2" id="KW-1185">Reference proteome</keyword>
<name>A0ABT3RUF9_9BACT</name>
<accession>A0ABT3RUF9</accession>
<dbReference type="Proteomes" id="UP001209885">
    <property type="component" value="Unassembled WGS sequence"/>
</dbReference>
<evidence type="ECO:0008006" key="3">
    <source>
        <dbReference type="Google" id="ProtNLM"/>
    </source>
</evidence>
<evidence type="ECO:0000313" key="2">
    <source>
        <dbReference type="Proteomes" id="UP001209885"/>
    </source>
</evidence>
<proteinExistence type="predicted"/>
<evidence type="ECO:0000313" key="1">
    <source>
        <dbReference type="EMBL" id="MCX2745409.1"/>
    </source>
</evidence>
<reference evidence="1 2" key="1">
    <citation type="submission" date="2022-11" db="EMBL/GenBank/DDBJ databases">
        <title>The characterization of three novel Bacteroidetes species and genomic analysis of their roles in tidal elemental geochemical cycles.</title>
        <authorList>
            <person name="Ma K."/>
        </authorList>
    </citation>
    <scope>NUCLEOTIDE SEQUENCE [LARGE SCALE GENOMIC DNA]</scope>
    <source>
        <strain evidence="1 2">M17</strain>
    </source>
</reference>
<organism evidence="1 2">
    <name type="scientific">Mangrovivirga halotolerans</name>
    <dbReference type="NCBI Taxonomy" id="2993936"/>
    <lineage>
        <taxon>Bacteria</taxon>
        <taxon>Pseudomonadati</taxon>
        <taxon>Bacteroidota</taxon>
        <taxon>Cytophagia</taxon>
        <taxon>Cytophagales</taxon>
        <taxon>Mangrovivirgaceae</taxon>
        <taxon>Mangrovivirga</taxon>
    </lineage>
</organism>
<dbReference type="RefSeq" id="WP_266057982.1">
    <property type="nucleotide sequence ID" value="NZ_JAPFQN010000009.1"/>
</dbReference>